<feature type="transmembrane region" description="Helical" evidence="2">
    <location>
        <begin position="462"/>
        <end position="483"/>
    </location>
</feature>
<dbReference type="KEGG" id="aaf:AURANDRAFT_64750"/>
<dbReference type="PROSITE" id="PS50096">
    <property type="entry name" value="IQ"/>
    <property type="match status" value="1"/>
</dbReference>
<organism evidence="4">
    <name type="scientific">Aureococcus anophagefferens</name>
    <name type="common">Harmful bloom alga</name>
    <dbReference type="NCBI Taxonomy" id="44056"/>
    <lineage>
        <taxon>Eukaryota</taxon>
        <taxon>Sar</taxon>
        <taxon>Stramenopiles</taxon>
        <taxon>Ochrophyta</taxon>
        <taxon>Pelagophyceae</taxon>
        <taxon>Pelagomonadales</taxon>
        <taxon>Pelagomonadaceae</taxon>
        <taxon>Aureococcus</taxon>
    </lineage>
</organism>
<dbReference type="RefSeq" id="XP_009037626.1">
    <property type="nucleotide sequence ID" value="XM_009039378.1"/>
</dbReference>
<feature type="region of interest" description="Disordered" evidence="1">
    <location>
        <begin position="786"/>
        <end position="850"/>
    </location>
</feature>
<evidence type="ECO:0000256" key="1">
    <source>
        <dbReference type="SAM" id="MobiDB-lite"/>
    </source>
</evidence>
<name>F0YBB5_AURAN</name>
<dbReference type="GeneID" id="20224983"/>
<protein>
    <submittedName>
        <fullName evidence="3">Uncharacterized protein</fullName>
    </submittedName>
</protein>
<gene>
    <name evidence="3" type="ORF">AURANDRAFT_64750</name>
</gene>
<feature type="compositionally biased region" description="Pro residues" evidence="1">
    <location>
        <begin position="809"/>
        <end position="824"/>
    </location>
</feature>
<feature type="compositionally biased region" description="Low complexity" evidence="1">
    <location>
        <begin position="346"/>
        <end position="372"/>
    </location>
</feature>
<keyword evidence="4" id="KW-1185">Reference proteome</keyword>
<dbReference type="EMBL" id="GL833130">
    <property type="protein sequence ID" value="EGB07628.1"/>
    <property type="molecule type" value="Genomic_DNA"/>
</dbReference>
<keyword evidence="2" id="KW-1133">Transmembrane helix</keyword>
<dbReference type="InParanoid" id="F0YBB5"/>
<accession>F0YBB5</accession>
<feature type="transmembrane region" description="Helical" evidence="2">
    <location>
        <begin position="156"/>
        <end position="174"/>
    </location>
</feature>
<keyword evidence="2" id="KW-0812">Transmembrane</keyword>
<feature type="compositionally biased region" description="Pro residues" evidence="1">
    <location>
        <begin position="336"/>
        <end position="345"/>
    </location>
</feature>
<reference evidence="3 4" key="1">
    <citation type="journal article" date="2011" name="Proc. Natl. Acad. Sci. U.S.A.">
        <title>Niche of harmful alga Aureococcus anophagefferens revealed through ecogenomics.</title>
        <authorList>
            <person name="Gobler C.J."/>
            <person name="Berry D.L."/>
            <person name="Dyhrman S.T."/>
            <person name="Wilhelm S.W."/>
            <person name="Salamov A."/>
            <person name="Lobanov A.V."/>
            <person name="Zhang Y."/>
            <person name="Collier J.L."/>
            <person name="Wurch L.L."/>
            <person name="Kustka A.B."/>
            <person name="Dill B.D."/>
            <person name="Shah M."/>
            <person name="VerBerkmoes N.C."/>
            <person name="Kuo A."/>
            <person name="Terry A."/>
            <person name="Pangilinan J."/>
            <person name="Lindquist E.A."/>
            <person name="Lucas S."/>
            <person name="Paulsen I.T."/>
            <person name="Hattenrath-Lehmann T.K."/>
            <person name="Talmage S.C."/>
            <person name="Walker E.A."/>
            <person name="Koch F."/>
            <person name="Burson A.M."/>
            <person name="Marcoval M.A."/>
            <person name="Tang Y.Z."/>
            <person name="Lecleir G.R."/>
            <person name="Coyne K.J."/>
            <person name="Berg G.M."/>
            <person name="Bertrand E.M."/>
            <person name="Saito M.A."/>
            <person name="Gladyshev V.N."/>
            <person name="Grigoriev I.V."/>
        </authorList>
    </citation>
    <scope>NUCLEOTIDE SEQUENCE [LARGE SCALE GENOMIC DNA]</scope>
    <source>
        <strain evidence="4">CCMP 1984</strain>
    </source>
</reference>
<sequence length="850" mass="93727">MAWRLKHNPLFLLEELNDGTAPPKYDQDSCCLPSRRRRRGKDIATLRKNSLRRNVVREMTARTALLQGKMRPSQIARGPRRILDAFLGYNAESKRRVAAAIARTQAAYRGNRARRQLRAAETAAGRALRRAAGRALRRLKRAALSRFARLPRRARVRLLGAVALWALASAFVYFPRCLVVAIAVAAGYAWCRLPLVLGALASWGMSLTPKRFDWSIAWIEVYVAPPWSARPSHVTLCDWTWKNPPGFGGGYVLKVDKFSLHFDAASVLRALRDRRREAVAVSELHLTGVHFCAKRNVQDALNLMVSLDLQDEDENIISQRFFRREAGGGDDDAPPRPEGAPPPFRAPGRFKVESAWASPRSPRPAADAVEPDTPVRDPRRRPRWGVPLKLDVAHVFATDVRLDLVDFIQRQDGGALSGLFGDFNLPFLNMSDAERKNVVVPHIHVPRSAVVRGAPSRRKDGVYLGEVVWALIFALLNKVVWLAPQTLLKNGTMAALLAVKDVAALGVTKAAELTVNNLGRTGSGASAAVNPTARKRRTRYLPAPLETLLARLRVPGALDLRRGECVLEVTLHRGRRMTRCKRGPRGERADHLAVNAQAIVQLYKSDADDDHLRIVEQQASGLRLWTKAPSWGGETFLLGPVAAVETTTVRVVCIHRNLGGIAKKTPGKYATFGMRFGRRRAPPEGIVDDDLGGSLAKNRGSEPTSEIELSLSQLFLLGKAGPRNASKGLVGWFALTPPRRGPPPAELLTGDLKLGFKLRNPHLLENLSPGQRERIQKYPKRYIDVLNGSSRGMSPPPPKLRKSPKAAPRTPPRTPPVPVLAAPPRPRKSPASPGLFGEEGRAVAAQRPFL</sequence>
<feature type="transmembrane region" description="Helical" evidence="2">
    <location>
        <begin position="180"/>
        <end position="201"/>
    </location>
</feature>
<evidence type="ECO:0000313" key="3">
    <source>
        <dbReference type="EMBL" id="EGB07628.1"/>
    </source>
</evidence>
<evidence type="ECO:0000313" key="4">
    <source>
        <dbReference type="Proteomes" id="UP000002729"/>
    </source>
</evidence>
<dbReference type="Proteomes" id="UP000002729">
    <property type="component" value="Unassembled WGS sequence"/>
</dbReference>
<feature type="region of interest" description="Disordered" evidence="1">
    <location>
        <begin position="325"/>
        <end position="381"/>
    </location>
</feature>
<dbReference type="AlphaFoldDB" id="F0YBB5"/>
<evidence type="ECO:0000256" key="2">
    <source>
        <dbReference type="SAM" id="Phobius"/>
    </source>
</evidence>
<keyword evidence="2" id="KW-0472">Membrane</keyword>
<proteinExistence type="predicted"/>